<evidence type="ECO:0000313" key="3">
    <source>
        <dbReference type="Proteomes" id="UP000789342"/>
    </source>
</evidence>
<protein>
    <submittedName>
        <fullName evidence="2">9474_t:CDS:1</fullName>
    </submittedName>
</protein>
<sequence length="152" mass="17047">ASTDSTIPPPLKAPESHGPTTADNSLAWKNSTESQREDINAYAKNSSAVIVNGDTKDYRRKKLQKLYNFLGERVPVDIVFAEDDYELVPLPPISKNRIQQSSSSSIQRRNSSQQNDTSPTRLSVTDKKRHLNRAVKLENLFGEIPPQNLFLP</sequence>
<dbReference type="OrthoDB" id="196547at2759"/>
<feature type="non-terminal residue" evidence="2">
    <location>
        <position position="152"/>
    </location>
</feature>
<evidence type="ECO:0000256" key="1">
    <source>
        <dbReference type="SAM" id="MobiDB-lite"/>
    </source>
</evidence>
<reference evidence="2" key="1">
    <citation type="submission" date="2021-06" db="EMBL/GenBank/DDBJ databases">
        <authorList>
            <person name="Kallberg Y."/>
            <person name="Tangrot J."/>
            <person name="Rosling A."/>
        </authorList>
    </citation>
    <scope>NUCLEOTIDE SEQUENCE</scope>
    <source>
        <strain evidence="2">CL551</strain>
    </source>
</reference>
<organism evidence="2 3">
    <name type="scientific">Acaulospora morrowiae</name>
    <dbReference type="NCBI Taxonomy" id="94023"/>
    <lineage>
        <taxon>Eukaryota</taxon>
        <taxon>Fungi</taxon>
        <taxon>Fungi incertae sedis</taxon>
        <taxon>Mucoromycota</taxon>
        <taxon>Glomeromycotina</taxon>
        <taxon>Glomeromycetes</taxon>
        <taxon>Diversisporales</taxon>
        <taxon>Acaulosporaceae</taxon>
        <taxon>Acaulospora</taxon>
    </lineage>
</organism>
<comment type="caution">
    <text evidence="2">The sequence shown here is derived from an EMBL/GenBank/DDBJ whole genome shotgun (WGS) entry which is preliminary data.</text>
</comment>
<keyword evidence="3" id="KW-1185">Reference proteome</keyword>
<name>A0A9N9JUU1_9GLOM</name>
<feature type="compositionally biased region" description="Polar residues" evidence="1">
    <location>
        <begin position="18"/>
        <end position="33"/>
    </location>
</feature>
<dbReference type="EMBL" id="CAJVPV010063308">
    <property type="protein sequence ID" value="CAG8792788.1"/>
    <property type="molecule type" value="Genomic_DNA"/>
</dbReference>
<evidence type="ECO:0000313" key="2">
    <source>
        <dbReference type="EMBL" id="CAG8792788.1"/>
    </source>
</evidence>
<feature type="non-terminal residue" evidence="2">
    <location>
        <position position="1"/>
    </location>
</feature>
<dbReference type="Proteomes" id="UP000789342">
    <property type="component" value="Unassembled WGS sequence"/>
</dbReference>
<gene>
    <name evidence="2" type="ORF">AMORRO_LOCUS18284</name>
</gene>
<dbReference type="AlphaFoldDB" id="A0A9N9JUU1"/>
<feature type="compositionally biased region" description="Low complexity" evidence="1">
    <location>
        <begin position="93"/>
        <end position="115"/>
    </location>
</feature>
<feature type="region of interest" description="Disordered" evidence="1">
    <location>
        <begin position="1"/>
        <end position="33"/>
    </location>
</feature>
<feature type="region of interest" description="Disordered" evidence="1">
    <location>
        <begin position="92"/>
        <end position="128"/>
    </location>
</feature>
<proteinExistence type="predicted"/>
<accession>A0A9N9JUU1</accession>